<evidence type="ECO:0000313" key="2">
    <source>
        <dbReference type="Ensembl" id="ENSSLUP00000048036.1"/>
    </source>
</evidence>
<keyword evidence="3" id="KW-1185">Reference proteome</keyword>
<dbReference type="GeneTree" id="ENSGT01000000216822"/>
<reference evidence="2" key="2">
    <citation type="submission" date="2025-09" db="UniProtKB">
        <authorList>
            <consortium name="Ensembl"/>
        </authorList>
    </citation>
    <scope>IDENTIFICATION</scope>
</reference>
<reference evidence="2" key="1">
    <citation type="submission" date="2025-08" db="UniProtKB">
        <authorList>
            <consortium name="Ensembl"/>
        </authorList>
    </citation>
    <scope>IDENTIFICATION</scope>
</reference>
<proteinExistence type="predicted"/>
<evidence type="ECO:0000313" key="3">
    <source>
        <dbReference type="Proteomes" id="UP000694568"/>
    </source>
</evidence>
<feature type="coiled-coil region" evidence="1">
    <location>
        <begin position="13"/>
        <end position="81"/>
    </location>
</feature>
<evidence type="ECO:0000256" key="1">
    <source>
        <dbReference type="SAM" id="Coils"/>
    </source>
</evidence>
<name>A0A8C9ZYH8_SANLU</name>
<accession>A0A8C9ZYH8</accession>
<protein>
    <submittedName>
        <fullName evidence="2">Uncharacterized protein</fullName>
    </submittedName>
</protein>
<dbReference type="Ensembl" id="ENSSLUT00000049491.1">
    <property type="protein sequence ID" value="ENSSLUP00000048036.1"/>
    <property type="gene ID" value="ENSSLUG00000021079.1"/>
</dbReference>
<keyword evidence="1" id="KW-0175">Coiled coil</keyword>
<dbReference type="Proteomes" id="UP000694568">
    <property type="component" value="Unplaced"/>
</dbReference>
<sequence>MQDRGILNNKGFVEKLKGEIIRYREENDNGEVDPTILWDALKAVIRGRLISYTAYAKKARLETYQKQIEKLKELEHQHKQTKDPVLLNQIKEVRKKVDDILLEEVERKARFLKQTYYEGGSKASKSIARRIKKQQALNNIHKIRDSATNKSYMNLKK</sequence>
<organism evidence="2 3">
    <name type="scientific">Sander lucioperca</name>
    <name type="common">Pike-perch</name>
    <name type="synonym">Perca lucioperca</name>
    <dbReference type="NCBI Taxonomy" id="283035"/>
    <lineage>
        <taxon>Eukaryota</taxon>
        <taxon>Metazoa</taxon>
        <taxon>Chordata</taxon>
        <taxon>Craniata</taxon>
        <taxon>Vertebrata</taxon>
        <taxon>Euteleostomi</taxon>
        <taxon>Actinopterygii</taxon>
        <taxon>Neopterygii</taxon>
        <taxon>Teleostei</taxon>
        <taxon>Neoteleostei</taxon>
        <taxon>Acanthomorphata</taxon>
        <taxon>Eupercaria</taxon>
        <taxon>Perciformes</taxon>
        <taxon>Percoidei</taxon>
        <taxon>Percidae</taxon>
        <taxon>Luciopercinae</taxon>
        <taxon>Sander</taxon>
    </lineage>
</organism>
<dbReference type="AlphaFoldDB" id="A0A8C9ZYH8"/>